<comment type="caution">
    <text evidence="4">The sequence shown here is derived from an EMBL/GenBank/DDBJ whole genome shotgun (WGS) entry which is preliminary data.</text>
</comment>
<dbReference type="GO" id="GO:0043565">
    <property type="term" value="F:sequence-specific DNA binding"/>
    <property type="evidence" value="ECO:0007669"/>
    <property type="project" value="InterPro"/>
</dbReference>
<dbReference type="SUPFAM" id="SSF46785">
    <property type="entry name" value="Winged helix' DNA-binding domain"/>
    <property type="match status" value="1"/>
</dbReference>
<dbReference type="InterPro" id="IPR036390">
    <property type="entry name" value="WH_DNA-bd_sf"/>
</dbReference>
<keyword evidence="3" id="KW-0539">Nucleus</keyword>
<evidence type="ECO:0000313" key="5">
    <source>
        <dbReference type="Proteomes" id="UP001152795"/>
    </source>
</evidence>
<dbReference type="OrthoDB" id="10067219at2759"/>
<reference evidence="4" key="1">
    <citation type="submission" date="2020-04" db="EMBL/GenBank/DDBJ databases">
        <authorList>
            <person name="Alioto T."/>
            <person name="Alioto T."/>
            <person name="Gomez Garrido J."/>
        </authorList>
    </citation>
    <scope>NUCLEOTIDE SEQUENCE</scope>
    <source>
        <strain evidence="4">A484AB</strain>
    </source>
</reference>
<dbReference type="GO" id="GO:0000981">
    <property type="term" value="F:DNA-binding transcription factor activity, RNA polymerase II-specific"/>
    <property type="evidence" value="ECO:0007669"/>
    <property type="project" value="TreeGrafter"/>
</dbReference>
<protein>
    <submittedName>
        <fullName evidence="4">ETS-related transcription factor Elf-4-like</fullName>
    </submittedName>
</protein>
<dbReference type="SMART" id="SM00413">
    <property type="entry name" value="ETS"/>
    <property type="match status" value="1"/>
</dbReference>
<dbReference type="AlphaFoldDB" id="A0A7D9HYV6"/>
<dbReference type="Pfam" id="PF00178">
    <property type="entry name" value="Ets"/>
    <property type="match status" value="1"/>
</dbReference>
<dbReference type="Gene3D" id="1.10.10.10">
    <property type="entry name" value="Winged helix-like DNA-binding domain superfamily/Winged helix DNA-binding domain"/>
    <property type="match status" value="1"/>
</dbReference>
<organism evidence="4 5">
    <name type="scientific">Paramuricea clavata</name>
    <name type="common">Red gorgonian</name>
    <name type="synonym">Violescent sea-whip</name>
    <dbReference type="NCBI Taxonomy" id="317549"/>
    <lineage>
        <taxon>Eukaryota</taxon>
        <taxon>Metazoa</taxon>
        <taxon>Cnidaria</taxon>
        <taxon>Anthozoa</taxon>
        <taxon>Octocorallia</taxon>
        <taxon>Malacalcyonacea</taxon>
        <taxon>Plexauridae</taxon>
        <taxon>Paramuricea</taxon>
    </lineage>
</organism>
<evidence type="ECO:0000256" key="1">
    <source>
        <dbReference type="ARBA" id="ARBA00005562"/>
    </source>
</evidence>
<comment type="similarity">
    <text evidence="1 3">Belongs to the ETS family.</text>
</comment>
<dbReference type="InterPro" id="IPR000418">
    <property type="entry name" value="Ets_dom"/>
</dbReference>
<comment type="subcellular location">
    <subcellularLocation>
        <location evidence="3">Nucleus</location>
    </subcellularLocation>
</comment>
<dbReference type="InterPro" id="IPR046328">
    <property type="entry name" value="ETS_fam"/>
</dbReference>
<gene>
    <name evidence="4" type="ORF">PACLA_8A037348</name>
</gene>
<dbReference type="GO" id="GO:0030154">
    <property type="term" value="P:cell differentiation"/>
    <property type="evidence" value="ECO:0007669"/>
    <property type="project" value="TreeGrafter"/>
</dbReference>
<proteinExistence type="inferred from homology"/>
<dbReference type="GO" id="GO:0005634">
    <property type="term" value="C:nucleus"/>
    <property type="evidence" value="ECO:0007669"/>
    <property type="project" value="UniProtKB-SubCell"/>
</dbReference>
<dbReference type="PROSITE" id="PS50061">
    <property type="entry name" value="ETS_DOMAIN_3"/>
    <property type="match status" value="1"/>
</dbReference>
<dbReference type="Proteomes" id="UP001152795">
    <property type="component" value="Unassembled WGS sequence"/>
</dbReference>
<sequence>MANEQAEFRRMATRSSVYLWEFLLEVLEDQELQLLCYWIDKPRREFCVKDPEEIAKLWGIMKHRPFMDKKKLLRAIRYYYTSQLITKIPGKKFSYKFGEIPYAHPAFLAHLYRPPTPVNVQLKLSSRGKMDPC</sequence>
<keyword evidence="2 3" id="KW-0238">DNA-binding</keyword>
<accession>A0A7D9HYV6</accession>
<dbReference type="EMBL" id="CACRXK020002313">
    <property type="protein sequence ID" value="CAB3993707.1"/>
    <property type="molecule type" value="Genomic_DNA"/>
</dbReference>
<dbReference type="PRINTS" id="PR00454">
    <property type="entry name" value="ETSDOMAIN"/>
</dbReference>
<dbReference type="InterPro" id="IPR036388">
    <property type="entry name" value="WH-like_DNA-bd_sf"/>
</dbReference>
<evidence type="ECO:0000256" key="2">
    <source>
        <dbReference type="ARBA" id="ARBA00023125"/>
    </source>
</evidence>
<keyword evidence="5" id="KW-1185">Reference proteome</keyword>
<evidence type="ECO:0000313" key="4">
    <source>
        <dbReference type="EMBL" id="CAB3993707.1"/>
    </source>
</evidence>
<evidence type="ECO:0000256" key="3">
    <source>
        <dbReference type="RuleBase" id="RU004019"/>
    </source>
</evidence>
<name>A0A7D9HYV6_PARCT</name>
<dbReference type="PANTHER" id="PTHR11849">
    <property type="entry name" value="ETS"/>
    <property type="match status" value="1"/>
</dbReference>